<protein>
    <recommendedName>
        <fullName evidence="1">UPF0310 protein AELLOGFF_00957</fullName>
    </recommendedName>
</protein>
<evidence type="ECO:0000256" key="1">
    <source>
        <dbReference type="HAMAP-Rule" id="MF_00771"/>
    </source>
</evidence>
<evidence type="ECO:0000259" key="2">
    <source>
        <dbReference type="Pfam" id="PF01878"/>
    </source>
</evidence>
<dbReference type="RefSeq" id="WP_159231593.1">
    <property type="nucleotide sequence ID" value="NZ_CACSIP010000023.1"/>
</dbReference>
<name>A0A5S9QZ35_MYCVN</name>
<dbReference type="HAMAP" id="MF_00771">
    <property type="entry name" value="UPF0310"/>
    <property type="match status" value="1"/>
</dbReference>
<keyword evidence="4" id="KW-1185">Reference proteome</keyword>
<dbReference type="CDD" id="cd21132">
    <property type="entry name" value="EVE-like"/>
    <property type="match status" value="1"/>
</dbReference>
<gene>
    <name evidence="3" type="ORF">AELLOGFF_00957</name>
</gene>
<dbReference type="InterPro" id="IPR002740">
    <property type="entry name" value="EVE_domain"/>
</dbReference>
<organism evidence="3 4">
    <name type="scientific">Mycolicibacterium vanbaalenii</name>
    <name type="common">Mycobacterium vanbaalenii</name>
    <dbReference type="NCBI Taxonomy" id="110539"/>
    <lineage>
        <taxon>Bacteria</taxon>
        <taxon>Bacillati</taxon>
        <taxon>Actinomycetota</taxon>
        <taxon>Actinomycetes</taxon>
        <taxon>Mycobacteriales</taxon>
        <taxon>Mycobacteriaceae</taxon>
        <taxon>Mycolicibacterium</taxon>
    </lineage>
</organism>
<evidence type="ECO:0000313" key="3">
    <source>
        <dbReference type="EMBL" id="CAA0124346.1"/>
    </source>
</evidence>
<accession>A0A5S9QZ35</accession>
<dbReference type="OrthoDB" id="9793567at2"/>
<proteinExistence type="inferred from homology"/>
<sequence length="147" mass="17069">MTNWINTVSRDHVERGVRGRFTQANHGKPHMLRRMARGDWIIFYSPRETHPDGPPLQAFTAIGRVADDEPYQVEVSADFQPWRRNVDFLECVPAPIRPLIDRLAFIEDKARWGYKFRFGVFRIDDADRETIRSAMVLPAVEEATVDT</sequence>
<dbReference type="InterPro" id="IPR015947">
    <property type="entry name" value="PUA-like_sf"/>
</dbReference>
<dbReference type="Gene3D" id="3.10.590.10">
    <property type="entry name" value="ph1033 like domains"/>
    <property type="match status" value="1"/>
</dbReference>
<dbReference type="Pfam" id="PF01878">
    <property type="entry name" value="EVE"/>
    <property type="match status" value="1"/>
</dbReference>
<feature type="domain" description="EVE" evidence="2">
    <location>
        <begin position="4"/>
        <end position="133"/>
    </location>
</feature>
<reference evidence="3 4" key="1">
    <citation type="submission" date="2019-11" db="EMBL/GenBank/DDBJ databases">
        <authorList>
            <person name="Holert J."/>
        </authorList>
    </citation>
    <scope>NUCLEOTIDE SEQUENCE [LARGE SCALE GENOMIC DNA]</scope>
    <source>
        <strain evidence="3">BC8_1</strain>
    </source>
</reference>
<evidence type="ECO:0000313" key="4">
    <source>
        <dbReference type="Proteomes" id="UP000430146"/>
    </source>
</evidence>
<dbReference type="Proteomes" id="UP000430146">
    <property type="component" value="Unassembled WGS sequence"/>
</dbReference>
<dbReference type="EMBL" id="CACSIP010000023">
    <property type="protein sequence ID" value="CAA0124346.1"/>
    <property type="molecule type" value="Genomic_DNA"/>
</dbReference>
<dbReference type="InterPro" id="IPR022996">
    <property type="entry name" value="UPF0310"/>
</dbReference>
<dbReference type="NCBIfam" id="NF002615">
    <property type="entry name" value="PRK02268.1-1"/>
    <property type="match status" value="1"/>
</dbReference>
<comment type="similarity">
    <text evidence="1">Belongs to the UPF0310 family.</text>
</comment>
<dbReference type="AlphaFoldDB" id="A0A5S9QZ35"/>
<dbReference type="NCBIfam" id="NF002616">
    <property type="entry name" value="PRK02268.1-2"/>
    <property type="match status" value="1"/>
</dbReference>
<dbReference type="SUPFAM" id="SSF88697">
    <property type="entry name" value="PUA domain-like"/>
    <property type="match status" value="1"/>
</dbReference>